<sequence length="282" mass="30779">MKRTAILMVAILFCSAITLGCIEEAQEPVTTTNKTSGELTHPATEGPHSLLVYCGAGMRKPMDEIGSLFEEEYGISIDYNYAGSNTLLSQMELLQKGDVYMPGATYYFDIAKEKGITDYEQRIAYHVPVIAVPRGNPAGITSLVDLAKPGVTVILGDPKAAAIGKLGDKIIEKNGIYDAVANNTISRGATVNELIVYTSMKQADASIIWEDLVVDSEKMELVEIPREQNIIKIIPVGTLLFSEKTDAATKFVDFVASPEGKAIFEKHGFTVYPDEKYEGKQQ</sequence>
<proteinExistence type="predicted"/>
<evidence type="ECO:0000313" key="2">
    <source>
        <dbReference type="Proteomes" id="UP000248329"/>
    </source>
</evidence>
<accession>A0AC61L0R6</accession>
<protein>
    <submittedName>
        <fullName evidence="1">Molybdate ABC transporter substrate-binding protein</fullName>
    </submittedName>
</protein>
<name>A0AC61L0R6_9EURY</name>
<evidence type="ECO:0000313" key="1">
    <source>
        <dbReference type="EMBL" id="PXF59620.1"/>
    </source>
</evidence>
<gene>
    <name evidence="1" type="primary">modA</name>
    <name evidence="1" type="ORF">C4B59_11055</name>
</gene>
<comment type="caution">
    <text evidence="1">The sequence shown here is derived from an EMBL/GenBank/DDBJ whole genome shotgun (WGS) entry which is preliminary data.</text>
</comment>
<dbReference type="Proteomes" id="UP000248329">
    <property type="component" value="Unassembled WGS sequence"/>
</dbReference>
<organism evidence="1 2">
    <name type="scientific">Candidatus Methanogaster sp</name>
    <dbReference type="NCBI Taxonomy" id="3386292"/>
    <lineage>
        <taxon>Archaea</taxon>
        <taxon>Methanobacteriati</taxon>
        <taxon>Methanobacteriota</taxon>
        <taxon>Stenosarchaea group</taxon>
        <taxon>Methanomicrobia</taxon>
        <taxon>Methanosarcinales</taxon>
        <taxon>ANME-2 cluster</taxon>
        <taxon>Candidatus Methanogasteraceae</taxon>
        <taxon>Candidatus Methanogaster</taxon>
    </lineage>
</organism>
<dbReference type="EMBL" id="PQXF01000023">
    <property type="protein sequence ID" value="PXF59620.1"/>
    <property type="molecule type" value="Genomic_DNA"/>
</dbReference>
<reference evidence="1" key="1">
    <citation type="submission" date="2018-01" db="EMBL/GenBank/DDBJ databases">
        <authorList>
            <person name="Krukenberg V."/>
        </authorList>
    </citation>
    <scope>NUCLEOTIDE SEQUENCE</scope>
    <source>
        <strain evidence="1">E20ANME2</strain>
    </source>
</reference>